<evidence type="ECO:0000256" key="4">
    <source>
        <dbReference type="ARBA" id="ARBA00022643"/>
    </source>
</evidence>
<dbReference type="NCBIfam" id="NF045965">
    <property type="entry name" value="RibF_rel"/>
    <property type="match status" value="1"/>
</dbReference>
<sequence>MNELEIYQFNNFESQENDNFLIGSFESFHLGHYQLYKEALKYPGRKILVTFNQDTFEFKNKAKYFQSNKANYFNLAQLDLDCIVELDFHQVRYLNAVEFLVKLTKKKRAKIFVGEDFSFGSDLVKAANLVLEHDFNFTLIALPIFKLKNQKISTGFLKESLEFGDLELINNLLVYNFTFEAIFNQTNLEINPKQLLPHPGIYLSILYLNDLAYLSLTHINLAKGASIILLANEVDYSNELTKIQCYIELIKKQRLIISSSQDQITNEDIENTKKYLVNQ</sequence>
<dbReference type="GO" id="GO:0016301">
    <property type="term" value="F:kinase activity"/>
    <property type="evidence" value="ECO:0007669"/>
    <property type="project" value="UniProtKB-KW"/>
</dbReference>
<evidence type="ECO:0000256" key="1">
    <source>
        <dbReference type="ARBA" id="ARBA00004726"/>
    </source>
</evidence>
<dbReference type="AlphaFoldDB" id="A0A449AEZ4"/>
<keyword evidence="7" id="KW-0547">Nucleotide-binding</keyword>
<evidence type="ECO:0000256" key="7">
    <source>
        <dbReference type="ARBA" id="ARBA00022741"/>
    </source>
</evidence>
<keyword evidence="9" id="KW-0067">ATP-binding</keyword>
<evidence type="ECO:0000256" key="10">
    <source>
        <dbReference type="ARBA" id="ARBA00049494"/>
    </source>
</evidence>
<dbReference type="GO" id="GO:0003919">
    <property type="term" value="F:FMN adenylyltransferase activity"/>
    <property type="evidence" value="ECO:0007669"/>
    <property type="project" value="UniProtKB-EC"/>
</dbReference>
<gene>
    <name evidence="12" type="primary">ribF</name>
    <name evidence="12" type="ORF">NCTC10118_00566</name>
</gene>
<dbReference type="EMBL" id="LR214972">
    <property type="protein sequence ID" value="VEU63539.1"/>
    <property type="molecule type" value="Genomic_DNA"/>
</dbReference>
<dbReference type="EC" id="2.7.7.2" evidence="2"/>
<keyword evidence="3" id="KW-0285">Flavoprotein</keyword>
<dbReference type="SUPFAM" id="SSF52374">
    <property type="entry name" value="Nucleotidylyl transferase"/>
    <property type="match status" value="1"/>
</dbReference>
<name>A0A449AEZ4_9BACT</name>
<keyword evidence="13" id="KW-1185">Reference proteome</keyword>
<dbReference type="InterPro" id="IPR014729">
    <property type="entry name" value="Rossmann-like_a/b/a_fold"/>
</dbReference>
<dbReference type="InterPro" id="IPR015864">
    <property type="entry name" value="FAD_synthase"/>
</dbReference>
<keyword evidence="12" id="KW-0418">Kinase</keyword>
<dbReference type="UniPathway" id="UPA00277">
    <property type="reaction ID" value="UER00407"/>
</dbReference>
<reference evidence="12 13" key="1">
    <citation type="submission" date="2019-01" db="EMBL/GenBank/DDBJ databases">
        <authorList>
            <consortium name="Pathogen Informatics"/>
        </authorList>
    </citation>
    <scope>NUCLEOTIDE SEQUENCE [LARGE SCALE GENOMIC DNA]</scope>
    <source>
        <strain evidence="12 13">NCTC10118</strain>
    </source>
</reference>
<proteinExistence type="predicted"/>
<dbReference type="OrthoDB" id="9803667at2"/>
<dbReference type="Gene3D" id="3.40.50.620">
    <property type="entry name" value="HUPs"/>
    <property type="match status" value="1"/>
</dbReference>
<organism evidence="12 13">
    <name type="scientific">Mycoplasmopsis bovirhinis</name>
    <dbReference type="NCBI Taxonomy" id="29553"/>
    <lineage>
        <taxon>Bacteria</taxon>
        <taxon>Bacillati</taxon>
        <taxon>Mycoplasmatota</taxon>
        <taxon>Mycoplasmoidales</taxon>
        <taxon>Metamycoplasmataceae</taxon>
        <taxon>Mycoplasmopsis</taxon>
    </lineage>
</organism>
<evidence type="ECO:0000256" key="8">
    <source>
        <dbReference type="ARBA" id="ARBA00022827"/>
    </source>
</evidence>
<evidence type="ECO:0000259" key="11">
    <source>
        <dbReference type="Pfam" id="PF06574"/>
    </source>
</evidence>
<keyword evidence="6" id="KW-0548">Nucleotidyltransferase</keyword>
<dbReference type="Pfam" id="PF06574">
    <property type="entry name" value="FAD_syn"/>
    <property type="match status" value="1"/>
</dbReference>
<dbReference type="GO" id="GO:0005524">
    <property type="term" value="F:ATP binding"/>
    <property type="evidence" value="ECO:0007669"/>
    <property type="project" value="UniProtKB-KW"/>
</dbReference>
<accession>A0A449AEZ4</accession>
<comment type="catalytic activity">
    <reaction evidence="10">
        <text>FMN + ATP + H(+) = FAD + diphosphate</text>
        <dbReference type="Rhea" id="RHEA:17237"/>
        <dbReference type="ChEBI" id="CHEBI:15378"/>
        <dbReference type="ChEBI" id="CHEBI:30616"/>
        <dbReference type="ChEBI" id="CHEBI:33019"/>
        <dbReference type="ChEBI" id="CHEBI:57692"/>
        <dbReference type="ChEBI" id="CHEBI:58210"/>
        <dbReference type="EC" id="2.7.7.2"/>
    </reaction>
</comment>
<evidence type="ECO:0000313" key="13">
    <source>
        <dbReference type="Proteomes" id="UP000289952"/>
    </source>
</evidence>
<protein>
    <recommendedName>
        <fullName evidence="2">FAD synthase</fullName>
        <ecNumber evidence="2">2.7.7.2</ecNumber>
    </recommendedName>
</protein>
<keyword evidence="8" id="KW-0274">FAD</keyword>
<evidence type="ECO:0000256" key="3">
    <source>
        <dbReference type="ARBA" id="ARBA00022630"/>
    </source>
</evidence>
<dbReference type="Proteomes" id="UP000289952">
    <property type="component" value="Chromosome"/>
</dbReference>
<keyword evidence="5 12" id="KW-0808">Transferase</keyword>
<keyword evidence="4" id="KW-0288">FMN</keyword>
<evidence type="ECO:0000256" key="2">
    <source>
        <dbReference type="ARBA" id="ARBA00012393"/>
    </source>
</evidence>
<dbReference type="GO" id="GO:0009231">
    <property type="term" value="P:riboflavin biosynthetic process"/>
    <property type="evidence" value="ECO:0007669"/>
    <property type="project" value="InterPro"/>
</dbReference>
<evidence type="ECO:0000313" key="12">
    <source>
        <dbReference type="EMBL" id="VEU63539.1"/>
    </source>
</evidence>
<dbReference type="RefSeq" id="WP_129621767.1">
    <property type="nucleotide sequence ID" value="NZ_LR214972.1"/>
</dbReference>
<comment type="pathway">
    <text evidence="1">Cofactor biosynthesis; FAD biosynthesis; FAD from FMN: step 1/1.</text>
</comment>
<dbReference type="GO" id="GO:0006747">
    <property type="term" value="P:FAD biosynthetic process"/>
    <property type="evidence" value="ECO:0007669"/>
    <property type="project" value="UniProtKB-UniPathway"/>
</dbReference>
<evidence type="ECO:0000256" key="5">
    <source>
        <dbReference type="ARBA" id="ARBA00022679"/>
    </source>
</evidence>
<evidence type="ECO:0000256" key="9">
    <source>
        <dbReference type="ARBA" id="ARBA00022840"/>
    </source>
</evidence>
<feature type="domain" description="FAD synthetase" evidence="11">
    <location>
        <begin position="14"/>
        <end position="154"/>
    </location>
</feature>
<evidence type="ECO:0000256" key="6">
    <source>
        <dbReference type="ARBA" id="ARBA00022695"/>
    </source>
</evidence>